<evidence type="ECO:0000313" key="3">
    <source>
        <dbReference type="Proteomes" id="UP000604825"/>
    </source>
</evidence>
<keyword evidence="3" id="KW-1185">Reference proteome</keyword>
<dbReference type="Proteomes" id="UP000604825">
    <property type="component" value="Unassembled WGS sequence"/>
</dbReference>
<name>A0A811RBN3_9POAL</name>
<organism evidence="2 3">
    <name type="scientific">Miscanthus lutarioriparius</name>
    <dbReference type="NCBI Taxonomy" id="422564"/>
    <lineage>
        <taxon>Eukaryota</taxon>
        <taxon>Viridiplantae</taxon>
        <taxon>Streptophyta</taxon>
        <taxon>Embryophyta</taxon>
        <taxon>Tracheophyta</taxon>
        <taxon>Spermatophyta</taxon>
        <taxon>Magnoliopsida</taxon>
        <taxon>Liliopsida</taxon>
        <taxon>Poales</taxon>
        <taxon>Poaceae</taxon>
        <taxon>PACMAD clade</taxon>
        <taxon>Panicoideae</taxon>
        <taxon>Andropogonodae</taxon>
        <taxon>Andropogoneae</taxon>
        <taxon>Saccharinae</taxon>
        <taxon>Miscanthus</taxon>
    </lineage>
</organism>
<evidence type="ECO:0000256" key="1">
    <source>
        <dbReference type="SAM" id="MobiDB-lite"/>
    </source>
</evidence>
<dbReference type="EMBL" id="CAJGYO010000014">
    <property type="protein sequence ID" value="CAD6267432.1"/>
    <property type="molecule type" value="Genomic_DNA"/>
</dbReference>
<reference evidence="2" key="1">
    <citation type="submission" date="2020-10" db="EMBL/GenBank/DDBJ databases">
        <authorList>
            <person name="Han B."/>
            <person name="Lu T."/>
            <person name="Zhao Q."/>
            <person name="Huang X."/>
            <person name="Zhao Y."/>
        </authorList>
    </citation>
    <scope>NUCLEOTIDE SEQUENCE</scope>
</reference>
<comment type="caution">
    <text evidence="2">The sequence shown here is derived from an EMBL/GenBank/DDBJ whole genome shotgun (WGS) entry which is preliminary data.</text>
</comment>
<evidence type="ECO:0000313" key="2">
    <source>
        <dbReference type="EMBL" id="CAD6267432.1"/>
    </source>
</evidence>
<protein>
    <submittedName>
        <fullName evidence="2">Uncharacterized protein</fullName>
    </submittedName>
</protein>
<feature type="region of interest" description="Disordered" evidence="1">
    <location>
        <begin position="61"/>
        <end position="89"/>
    </location>
</feature>
<sequence>MAHLVPIGGWRLSQRAARLCRCSLTPSVAGATRRPQPEFAAAPPTVQSPTALVLGFGVGRLGNGEKNTGVGRSSEEPSASARETSPGAGTVSKILGFWALLGLRMGRKRVRKM</sequence>
<dbReference type="AlphaFoldDB" id="A0A811RBN3"/>
<feature type="compositionally biased region" description="Low complexity" evidence="1">
    <location>
        <begin position="76"/>
        <end position="86"/>
    </location>
</feature>
<proteinExistence type="predicted"/>
<accession>A0A811RBN3</accession>
<gene>
    <name evidence="2" type="ORF">NCGR_LOCUS50737</name>
</gene>